<keyword evidence="1" id="KW-0472">Membrane</keyword>
<name>C6T9S2_SOYBN</name>
<dbReference type="CAZy" id="GT31">
    <property type="family name" value="Glycosyltransferase Family 31"/>
</dbReference>
<feature type="domain" description="DUF4094" evidence="2">
    <location>
        <begin position="10"/>
        <end position="100"/>
    </location>
</feature>
<protein>
    <recommendedName>
        <fullName evidence="2">DUF4094 domain-containing protein</fullName>
    </recommendedName>
</protein>
<keyword evidence="1" id="KW-0812">Transmembrane</keyword>
<evidence type="ECO:0000259" key="2">
    <source>
        <dbReference type="Pfam" id="PF13334"/>
    </source>
</evidence>
<accession>C6T9S2</accession>
<dbReference type="InterPro" id="IPR025298">
    <property type="entry name" value="DUF4094"/>
</dbReference>
<organism evidence="3">
    <name type="scientific">Glycine max</name>
    <name type="common">Soybean</name>
    <name type="synonym">Glycine hispida</name>
    <dbReference type="NCBI Taxonomy" id="3847"/>
    <lineage>
        <taxon>Eukaryota</taxon>
        <taxon>Viridiplantae</taxon>
        <taxon>Streptophyta</taxon>
        <taxon>Embryophyta</taxon>
        <taxon>Tracheophyta</taxon>
        <taxon>Spermatophyta</taxon>
        <taxon>Magnoliopsida</taxon>
        <taxon>eudicotyledons</taxon>
        <taxon>Gunneridae</taxon>
        <taxon>Pentapetalae</taxon>
        <taxon>rosids</taxon>
        <taxon>fabids</taxon>
        <taxon>Fabales</taxon>
        <taxon>Fabaceae</taxon>
        <taxon>Papilionoideae</taxon>
        <taxon>50 kb inversion clade</taxon>
        <taxon>NPAAA clade</taxon>
        <taxon>indigoferoid/millettioid clade</taxon>
        <taxon>Phaseoleae</taxon>
        <taxon>Glycine</taxon>
        <taxon>Glycine subgen. Soja</taxon>
    </lineage>
</organism>
<reference evidence="3" key="1">
    <citation type="submission" date="2009-08" db="EMBL/GenBank/DDBJ databases">
        <authorList>
            <person name="Cheung F."/>
            <person name="Xiao Y."/>
            <person name="Chan A."/>
            <person name="Moskal W."/>
            <person name="Town C.D."/>
        </authorList>
    </citation>
    <scope>NUCLEOTIDE SEQUENCE</scope>
</reference>
<dbReference type="UniPathway" id="UPA00378"/>
<evidence type="ECO:0000313" key="3">
    <source>
        <dbReference type="EMBL" id="ACU18574.1"/>
    </source>
</evidence>
<dbReference type="AlphaFoldDB" id="C6T9S2"/>
<feature type="transmembrane region" description="Helical" evidence="1">
    <location>
        <begin position="12"/>
        <end position="33"/>
    </location>
</feature>
<dbReference type="EMBL" id="BT094246">
    <property type="protein sequence ID" value="ACU18574.1"/>
    <property type="molecule type" value="mRNA"/>
</dbReference>
<sequence>MKIRSSKKISAKWVPVFSVFSFLIGMLITTRIWEPPESNGVFLSNHRHEQELQVVSGDCAPKKPVQDNDVMNKVYKTYGAIQSLDKQVSMLQMELAAARSTREHKISDGSANTLASGVSTEGPPRKKVFVVIGINTAFSSRKRRDSVRETWMPQGEQLLQLEREKGIVIGFMIGHSATSNSILD</sequence>
<evidence type="ECO:0000256" key="1">
    <source>
        <dbReference type="SAM" id="Phobius"/>
    </source>
</evidence>
<keyword evidence="1" id="KW-1133">Transmembrane helix</keyword>
<proteinExistence type="evidence at transcript level"/>
<dbReference type="ExpressionAtlas" id="C6T9S2">
    <property type="expression patterns" value="baseline and differential"/>
</dbReference>
<dbReference type="Pfam" id="PF13334">
    <property type="entry name" value="DUF4094"/>
    <property type="match status" value="1"/>
</dbReference>